<sequence length="83" mass="9356">MRFVGLVWSRSDFYTPLSHHQFLASILSFVILRTMDEFAPEGLPEAPEDERIDALSDAFLAAGADPQALEEEFDDEPIEPMDV</sequence>
<protein>
    <submittedName>
        <fullName evidence="1">Uncharacterized protein</fullName>
    </submittedName>
</protein>
<evidence type="ECO:0000313" key="2">
    <source>
        <dbReference type="Proteomes" id="UP000178636"/>
    </source>
</evidence>
<proteinExistence type="predicted"/>
<dbReference type="Proteomes" id="UP000178636">
    <property type="component" value="Unassembled WGS sequence"/>
</dbReference>
<dbReference type="STRING" id="1798664.A3C93_03520"/>
<gene>
    <name evidence="1" type="ORF">A3C93_03520</name>
</gene>
<name>A0A1G2DFC7_9BACT</name>
<reference evidence="1 2" key="1">
    <citation type="journal article" date="2016" name="Nat. Commun.">
        <title>Thousands of microbial genomes shed light on interconnected biogeochemical processes in an aquifer system.</title>
        <authorList>
            <person name="Anantharaman K."/>
            <person name="Brown C.T."/>
            <person name="Hug L.A."/>
            <person name="Sharon I."/>
            <person name="Castelle C.J."/>
            <person name="Probst A.J."/>
            <person name="Thomas B.C."/>
            <person name="Singh A."/>
            <person name="Wilkins M.J."/>
            <person name="Karaoz U."/>
            <person name="Brodie E.L."/>
            <person name="Williams K.H."/>
            <person name="Hubbard S.S."/>
            <person name="Banfield J.F."/>
        </authorList>
    </citation>
    <scope>NUCLEOTIDE SEQUENCE [LARGE SCALE GENOMIC DNA]</scope>
</reference>
<evidence type="ECO:0000313" key="1">
    <source>
        <dbReference type="EMBL" id="OGZ12354.1"/>
    </source>
</evidence>
<dbReference type="AlphaFoldDB" id="A0A1G2DFC7"/>
<dbReference type="EMBL" id="MHLO01000020">
    <property type="protein sequence ID" value="OGZ12354.1"/>
    <property type="molecule type" value="Genomic_DNA"/>
</dbReference>
<comment type="caution">
    <text evidence="1">The sequence shown here is derived from an EMBL/GenBank/DDBJ whole genome shotgun (WGS) entry which is preliminary data.</text>
</comment>
<accession>A0A1G2DFC7</accession>
<organism evidence="1 2">
    <name type="scientific">Candidatus Lloydbacteria bacterium RIFCSPHIGHO2_02_FULL_54_17</name>
    <dbReference type="NCBI Taxonomy" id="1798664"/>
    <lineage>
        <taxon>Bacteria</taxon>
        <taxon>Candidatus Lloydiibacteriota</taxon>
    </lineage>
</organism>